<dbReference type="GO" id="GO:0003678">
    <property type="term" value="F:DNA helicase activity"/>
    <property type="evidence" value="ECO:0007669"/>
    <property type="project" value="TreeGrafter"/>
</dbReference>
<organism evidence="15">
    <name type="scientific">Daphnia magna</name>
    <dbReference type="NCBI Taxonomy" id="35525"/>
    <lineage>
        <taxon>Eukaryota</taxon>
        <taxon>Metazoa</taxon>
        <taxon>Ecdysozoa</taxon>
        <taxon>Arthropoda</taxon>
        <taxon>Crustacea</taxon>
        <taxon>Branchiopoda</taxon>
        <taxon>Diplostraca</taxon>
        <taxon>Cladocera</taxon>
        <taxon>Anomopoda</taxon>
        <taxon>Daphniidae</taxon>
        <taxon>Daphnia</taxon>
    </lineage>
</organism>
<dbReference type="EC" id="3.6.4.13" evidence="1"/>
<evidence type="ECO:0000256" key="10">
    <source>
        <dbReference type="ARBA" id="ARBA00034541"/>
    </source>
</evidence>
<dbReference type="GO" id="GO:0003724">
    <property type="term" value="F:RNA helicase activity"/>
    <property type="evidence" value="ECO:0007669"/>
    <property type="project" value="UniProtKB-EC"/>
</dbReference>
<dbReference type="FunFam" id="1.10.150.20:FF:000004">
    <property type="entry name" value="U5 small nuclear ribonucleoprotein helicase"/>
    <property type="match status" value="1"/>
</dbReference>
<dbReference type="FunFam" id="3.40.50.300:FF:000062">
    <property type="entry name" value="U5 small nuclear ribonucleoprotein helicase"/>
    <property type="match status" value="1"/>
</dbReference>
<dbReference type="Pfam" id="PF02889">
    <property type="entry name" value="Sec63"/>
    <property type="match status" value="1"/>
</dbReference>
<dbReference type="FunFam" id="2.60.40.150:FF:000004">
    <property type="entry name" value="RNA helicase, activating signal cointegrator 1"/>
    <property type="match status" value="1"/>
</dbReference>
<keyword evidence="9" id="KW-0508">mRNA splicing</keyword>
<dbReference type="Gene3D" id="2.60.40.150">
    <property type="entry name" value="C2 domain"/>
    <property type="match status" value="1"/>
</dbReference>
<dbReference type="CDD" id="cd18019">
    <property type="entry name" value="DEXHc_Brr2_1"/>
    <property type="match status" value="1"/>
</dbReference>
<evidence type="ECO:0000256" key="4">
    <source>
        <dbReference type="ARBA" id="ARBA00022737"/>
    </source>
</evidence>
<dbReference type="InterPro" id="IPR036388">
    <property type="entry name" value="WH-like_DNA-bd_sf"/>
</dbReference>
<evidence type="ECO:0000259" key="14">
    <source>
        <dbReference type="PROSITE" id="PS51194"/>
    </source>
</evidence>
<evidence type="ECO:0000256" key="5">
    <source>
        <dbReference type="ARBA" id="ARBA00022741"/>
    </source>
</evidence>
<dbReference type="OrthoDB" id="5575at2759"/>
<dbReference type="SUPFAM" id="SSF158702">
    <property type="entry name" value="Sec63 N-terminal domain-like"/>
    <property type="match status" value="1"/>
</dbReference>
<dbReference type="InterPro" id="IPR057842">
    <property type="entry name" value="WH_MER3"/>
</dbReference>
<dbReference type="SUPFAM" id="SSF46785">
    <property type="entry name" value="Winged helix' DNA-binding domain"/>
    <property type="match status" value="1"/>
</dbReference>
<dbReference type="PANTHER" id="PTHR47961">
    <property type="entry name" value="DNA POLYMERASE THETA, PUTATIVE (AFU_ORTHOLOGUE AFUA_1G05260)-RELATED"/>
    <property type="match status" value="1"/>
</dbReference>
<feature type="region of interest" description="Disordered" evidence="12">
    <location>
        <begin position="45"/>
        <end position="88"/>
    </location>
</feature>
<evidence type="ECO:0000256" key="2">
    <source>
        <dbReference type="ARBA" id="ARBA00022664"/>
    </source>
</evidence>
<evidence type="ECO:0000256" key="12">
    <source>
        <dbReference type="SAM" id="MobiDB-lite"/>
    </source>
</evidence>
<dbReference type="PROSITE" id="PS51192">
    <property type="entry name" value="HELICASE_ATP_BIND_1"/>
    <property type="match status" value="1"/>
</dbReference>
<dbReference type="SMART" id="SM00490">
    <property type="entry name" value="HELICc"/>
    <property type="match status" value="1"/>
</dbReference>
<dbReference type="FunFam" id="1.10.3380.10:FF:000001">
    <property type="entry name" value="U5 small nuclear ribonucleoprotein helicase"/>
    <property type="match status" value="1"/>
</dbReference>
<sequence>MADAAARSLQYEYKANSNLVLQADVRLIDRRARDEATGEVMSLTGKLDGTRMGDKAQRMKPAKRQKRDPNKTDIGGKSGGKGPLQSDNLDEISGIIYRPKTQDTKQTYEVLLSFIQEALSDQPRDVLCGAADEVLTVLKNDKLKDKEKKKETEAMLGSLPEERFALLVNLGKKITDWGQDEKTGTGEEQMDDQYGINVQFEDTDEENEEENVYGEIGDEEDGEDEADEAETDHAIHADAAATGVDLGGKKEKKLHPLDIDAYWLQRKLSKFYSDPMVSQARAGEVLNILKNIQDERECENQLVVLLGFDCFDFIKLLKQNRHMILYCSLLASAQSEAERRSIQDEMKSNPHLNKILRQLDTVRDDTGVEPMEVDAKKSSSRQGNYAVKETGGSGSGGQEGYSGIPGLRELLDLEDLAFAQGSHFMANKKCTLPEGSFRKQRKGYEEVHVPPLKPRPFDADEMLIPIDKLPTYAQPAFEGFKTLNRIQSKIYKTALESDENMLICAPTGAGKTNVALLTMMRELGKYINPDGTIRVDEFKIIYIAPMRSLVQEMVGSFGKRLAPFNLKVGELTGDHQLSREEIAQTQVIVCTPEKWDIITRKSGDRTYTQLVKLMIFDEIHLLHDDRGPVLEALVARTIRTVESTQEDLRLVGLSATLPNYEDVATFLRVRPKTGLFFFDNSYRPVPLEQQYVGITEKKAVKRYQIMNEIVYEKVMEHAGKNQILVFVHSRKETGKTARSIRDLCLEKDSLGAFLREGSASTEVLRNEAEQVKNQELKDLLPYGFAIHHAGMSRVDRALVEDLFADRHIQLLVSTATLAWGVNLPAHTVIIKGTQVYNPEKGRWCELGSLDVLQMLGRAGRPQYDTKGEGILITNHSELQYYLSLQNQQLPVESQMVSKLPDMLNAEIVAGTVQNVKDAVHWLSYTYLYIRMLRSPQLYGISVDKLKEDPMLEQHRADLIHTAAVSLEKSQLLKYDRKSGQLQGTELGRIASHYYCTNVSMATYNQLLKPTLSEIELFRVFSLSSEFRNITVRDEEKLELQKLMERVPIPIKESIEEPSAKVNVLLQAYISQLKLEGFALMADMVYVTQSAGRLIRAIFEMVLSRGWAQLADKALSLSKMINRRMWQSMSPLRQFKKMPEEIIRKLEKKSLPWERLYDLGPTEMGELIRAPKLGKTIHKYVHQFPKLELSTHIQPITRSTLKVELTITPDFQWDDKIHGKAEAFWIFVEDVDSEVILHHEYFLLKSIYAQDEHLVKFFVPVFEPLPPHYFIRVVSDHWISSETQLPVSFRHLILPDKYPPPTELLDLQPLPVTALRNRSYEALYAESFQQFNPIQTQVFNALYNTDDNVFIGAPTGAGKTICAEFAILRLFSQKEQEAAAEGVPEVEARCVYVSPSQELADNLFIDWQDKFASRLGKKVAMLTGETGTDLKLLAKANILIQFQNTGMSCHVVGSKGRMFKMSICLSSMNYNSWVVKMDLRLK</sequence>
<dbReference type="GO" id="GO:0008380">
    <property type="term" value="P:RNA splicing"/>
    <property type="evidence" value="ECO:0007669"/>
    <property type="project" value="UniProtKB-KW"/>
</dbReference>
<evidence type="ECO:0000256" key="6">
    <source>
        <dbReference type="ARBA" id="ARBA00022801"/>
    </source>
</evidence>
<keyword evidence="8" id="KW-0067">ATP-binding</keyword>
<name>A0A0P6DIH4_9CRUS</name>
<dbReference type="InterPro" id="IPR036390">
    <property type="entry name" value="WH_DNA-bd_sf"/>
</dbReference>
<dbReference type="FunFam" id="1.10.10.10:FF:000024">
    <property type="entry name" value="U5 small nuclear ribonucleoprotein helicase"/>
    <property type="match status" value="1"/>
</dbReference>
<evidence type="ECO:0000256" key="7">
    <source>
        <dbReference type="ARBA" id="ARBA00022806"/>
    </source>
</evidence>
<dbReference type="GO" id="GO:0003676">
    <property type="term" value="F:nucleic acid binding"/>
    <property type="evidence" value="ECO:0007669"/>
    <property type="project" value="InterPro"/>
</dbReference>
<dbReference type="EMBL" id="GDIQ01077833">
    <property type="protein sequence ID" value="JAN16904.1"/>
    <property type="molecule type" value="Transcribed_RNA"/>
</dbReference>
<dbReference type="CDD" id="cd18795">
    <property type="entry name" value="SF2_C_Ski2"/>
    <property type="match status" value="1"/>
</dbReference>
<dbReference type="InterPro" id="IPR004179">
    <property type="entry name" value="Sec63-dom"/>
</dbReference>
<keyword evidence="4" id="KW-0677">Repeat</keyword>
<dbReference type="Gene3D" id="1.10.10.10">
    <property type="entry name" value="Winged helix-like DNA-binding domain superfamily/Winged helix DNA-binding domain"/>
    <property type="match status" value="1"/>
</dbReference>
<feature type="compositionally biased region" description="Basic and acidic residues" evidence="12">
    <location>
        <begin position="48"/>
        <end position="57"/>
    </location>
</feature>
<proteinExistence type="predicted"/>
<feature type="domain" description="Helicase ATP-binding" evidence="13">
    <location>
        <begin position="492"/>
        <end position="675"/>
    </location>
</feature>
<keyword evidence="2" id="KW-0507">mRNA processing</keyword>
<dbReference type="GO" id="GO:0005524">
    <property type="term" value="F:ATP binding"/>
    <property type="evidence" value="ECO:0007669"/>
    <property type="project" value="UniProtKB-KW"/>
</dbReference>
<keyword evidence="7 15" id="KW-0347">Helicase</keyword>
<keyword evidence="5" id="KW-0547">Nucleotide-binding</keyword>
<dbReference type="SMART" id="SM00382">
    <property type="entry name" value="AAA"/>
    <property type="match status" value="1"/>
</dbReference>
<dbReference type="InterPro" id="IPR027417">
    <property type="entry name" value="P-loop_NTPase"/>
</dbReference>
<dbReference type="PROSITE" id="PS51194">
    <property type="entry name" value="HELICASE_CTER"/>
    <property type="match status" value="1"/>
</dbReference>
<protein>
    <recommendedName>
        <fullName evidence="10">U5 small nuclear ribonucleoprotein 200 kDa helicase</fullName>
        <ecNumber evidence="1">3.6.4.13</ecNumber>
    </recommendedName>
</protein>
<feature type="region of interest" description="Disordered" evidence="12">
    <location>
        <begin position="202"/>
        <end position="228"/>
    </location>
</feature>
<dbReference type="GO" id="GO:0006397">
    <property type="term" value="P:mRNA processing"/>
    <property type="evidence" value="ECO:0007669"/>
    <property type="project" value="UniProtKB-KW"/>
</dbReference>
<feature type="domain" description="Helicase C-terminal" evidence="14">
    <location>
        <begin position="686"/>
        <end position="919"/>
    </location>
</feature>
<dbReference type="GO" id="GO:0005681">
    <property type="term" value="C:spliceosomal complex"/>
    <property type="evidence" value="ECO:0007669"/>
    <property type="project" value="UniProtKB-KW"/>
</dbReference>
<evidence type="ECO:0000313" key="15">
    <source>
        <dbReference type="EMBL" id="JAN16904.1"/>
    </source>
</evidence>
<dbReference type="InterPro" id="IPR050474">
    <property type="entry name" value="Hel308_SKI2-like"/>
</dbReference>
<evidence type="ECO:0000256" key="11">
    <source>
        <dbReference type="ARBA" id="ARBA00047984"/>
    </source>
</evidence>
<feature type="region of interest" description="Disordered" evidence="12">
    <location>
        <begin position="373"/>
        <end position="399"/>
    </location>
</feature>
<dbReference type="InterPro" id="IPR014001">
    <property type="entry name" value="Helicase_ATP-bd"/>
</dbReference>
<dbReference type="InterPro" id="IPR048863">
    <property type="entry name" value="BRR2_plug"/>
</dbReference>
<dbReference type="SMART" id="SM00973">
    <property type="entry name" value="Sec63"/>
    <property type="match status" value="1"/>
</dbReference>
<dbReference type="PANTHER" id="PTHR47961:SF4">
    <property type="entry name" value="ACTIVATING SIGNAL COINTEGRATOR 1 COMPLEX SUBUNIT 3"/>
    <property type="match status" value="1"/>
</dbReference>
<dbReference type="Pfam" id="PF00270">
    <property type="entry name" value="DEAD"/>
    <property type="match status" value="2"/>
</dbReference>
<dbReference type="Pfam" id="PF21188">
    <property type="entry name" value="BRR2_plug"/>
    <property type="match status" value="1"/>
</dbReference>
<dbReference type="InterPro" id="IPR011545">
    <property type="entry name" value="DEAD/DEAH_box_helicase_dom"/>
</dbReference>
<accession>A0A0P6DIH4</accession>
<evidence type="ECO:0000256" key="1">
    <source>
        <dbReference type="ARBA" id="ARBA00012552"/>
    </source>
</evidence>
<reference evidence="15" key="1">
    <citation type="submission" date="2015-10" db="EMBL/GenBank/DDBJ databases">
        <title>EvidentialGene: Evidence-directed Construction of Complete mRNA Transcriptomes without Genomes.</title>
        <authorList>
            <person name="Gilbert D.G."/>
        </authorList>
    </citation>
    <scope>NUCLEOTIDE SEQUENCE</scope>
</reference>
<keyword evidence="3" id="KW-0747">Spliceosome</keyword>
<comment type="catalytic activity">
    <reaction evidence="11">
        <text>ATP + H2O = ADP + phosphate + H(+)</text>
        <dbReference type="Rhea" id="RHEA:13065"/>
        <dbReference type="ChEBI" id="CHEBI:15377"/>
        <dbReference type="ChEBI" id="CHEBI:15378"/>
        <dbReference type="ChEBI" id="CHEBI:30616"/>
        <dbReference type="ChEBI" id="CHEBI:43474"/>
        <dbReference type="ChEBI" id="CHEBI:456216"/>
        <dbReference type="EC" id="3.6.4.13"/>
    </reaction>
</comment>
<evidence type="ECO:0000256" key="3">
    <source>
        <dbReference type="ARBA" id="ARBA00022728"/>
    </source>
</evidence>
<dbReference type="EMBL" id="GDIQ01077834">
    <property type="protein sequence ID" value="JAN16903.1"/>
    <property type="molecule type" value="Transcribed_RNA"/>
</dbReference>
<dbReference type="Pfam" id="PF00271">
    <property type="entry name" value="Helicase_C"/>
    <property type="match status" value="1"/>
</dbReference>
<dbReference type="InterPro" id="IPR001650">
    <property type="entry name" value="Helicase_C-like"/>
</dbReference>
<dbReference type="SMART" id="SM00487">
    <property type="entry name" value="DEXDc"/>
    <property type="match status" value="1"/>
</dbReference>
<dbReference type="InterPro" id="IPR003593">
    <property type="entry name" value="AAA+_ATPase"/>
</dbReference>
<evidence type="ECO:0000259" key="13">
    <source>
        <dbReference type="PROSITE" id="PS51192"/>
    </source>
</evidence>
<dbReference type="Gene3D" id="3.40.50.300">
    <property type="entry name" value="P-loop containing nucleotide triphosphate hydrolases"/>
    <property type="match status" value="3"/>
</dbReference>
<dbReference type="Gene3D" id="1.10.150.20">
    <property type="entry name" value="5' to 3' exonuclease, C-terminal subdomain"/>
    <property type="match status" value="1"/>
</dbReference>
<keyword evidence="6" id="KW-0378">Hydrolase</keyword>
<dbReference type="Pfam" id="PF18149">
    <property type="entry name" value="Helicase_PWI"/>
    <property type="match status" value="1"/>
</dbReference>
<keyword evidence="15" id="KW-0687">Ribonucleoprotein</keyword>
<evidence type="ECO:0000256" key="9">
    <source>
        <dbReference type="ARBA" id="ARBA00023187"/>
    </source>
</evidence>
<dbReference type="SUPFAM" id="SSF52540">
    <property type="entry name" value="P-loop containing nucleoside triphosphate hydrolases"/>
    <property type="match status" value="3"/>
</dbReference>
<dbReference type="FunFam" id="3.40.50.300:FF:003287">
    <property type="entry name" value="U5 small nuclear ribonucleoprotein 200 kDa helicase"/>
    <property type="match status" value="1"/>
</dbReference>
<dbReference type="GO" id="GO:0016787">
    <property type="term" value="F:hydrolase activity"/>
    <property type="evidence" value="ECO:0007669"/>
    <property type="project" value="UniProtKB-KW"/>
</dbReference>
<dbReference type="Gene3D" id="1.10.3380.10">
    <property type="entry name" value="Sec63 N-terminal domain-like domain"/>
    <property type="match status" value="1"/>
</dbReference>
<dbReference type="InterPro" id="IPR035892">
    <property type="entry name" value="C2_domain_sf"/>
</dbReference>
<dbReference type="InterPro" id="IPR041094">
    <property type="entry name" value="Brr2_helicase_PWI"/>
</dbReference>
<dbReference type="Pfam" id="PF23445">
    <property type="entry name" value="WHD_SNRNP200"/>
    <property type="match status" value="1"/>
</dbReference>
<evidence type="ECO:0000256" key="8">
    <source>
        <dbReference type="ARBA" id="ARBA00022840"/>
    </source>
</evidence>
<dbReference type="GO" id="GO:0000712">
    <property type="term" value="P:resolution of meiotic recombination intermediates"/>
    <property type="evidence" value="ECO:0007669"/>
    <property type="project" value="TreeGrafter"/>
</dbReference>